<dbReference type="EMBL" id="CP002394">
    <property type="protein sequence ID" value="ADU28964.1"/>
    <property type="molecule type" value="Genomic_DNA"/>
</dbReference>
<keyword evidence="1" id="KW-0472">Membrane</keyword>
<gene>
    <name evidence="2" type="ordered locus">Bcell_0682</name>
</gene>
<accession>E6TZA2</accession>
<evidence type="ECO:0000313" key="2">
    <source>
        <dbReference type="EMBL" id="ADU28964.1"/>
    </source>
</evidence>
<proteinExistence type="predicted"/>
<keyword evidence="1" id="KW-1133">Transmembrane helix</keyword>
<protein>
    <recommendedName>
        <fullName evidence="4">Cellobiose phosphorylase</fullName>
    </recommendedName>
</protein>
<keyword evidence="3" id="KW-1185">Reference proteome</keyword>
<name>E6TZA2_EVAC2</name>
<evidence type="ECO:0008006" key="4">
    <source>
        <dbReference type="Google" id="ProtNLM"/>
    </source>
</evidence>
<dbReference type="OrthoDB" id="38684at2"/>
<keyword evidence="1" id="KW-0812">Transmembrane</keyword>
<evidence type="ECO:0000256" key="1">
    <source>
        <dbReference type="SAM" id="Phobius"/>
    </source>
</evidence>
<reference evidence="2" key="1">
    <citation type="submission" date="2010-12" db="EMBL/GenBank/DDBJ databases">
        <title>Complete sequence of Bacillus cellulosilyticus DSM 2522.</title>
        <authorList>
            <consortium name="US DOE Joint Genome Institute"/>
            <person name="Lucas S."/>
            <person name="Copeland A."/>
            <person name="Lapidus A."/>
            <person name="Cheng J.-F."/>
            <person name="Bruce D."/>
            <person name="Goodwin L."/>
            <person name="Pitluck S."/>
            <person name="Chertkov O."/>
            <person name="Detter J.C."/>
            <person name="Han C."/>
            <person name="Tapia R."/>
            <person name="Land M."/>
            <person name="Hauser L."/>
            <person name="Jeffries C."/>
            <person name="Kyrpides N."/>
            <person name="Ivanova N."/>
            <person name="Mikhailova N."/>
            <person name="Brumm P."/>
            <person name="Mead D."/>
            <person name="Woyke T."/>
        </authorList>
    </citation>
    <scope>NUCLEOTIDE SEQUENCE [LARGE SCALE GENOMIC DNA]</scope>
    <source>
        <strain evidence="2">DSM 2522</strain>
    </source>
</reference>
<dbReference type="AlphaFoldDB" id="E6TZA2"/>
<sequence length="1055" mass="120281">MYKLIDNQKFEISEYRKMKTFSSFLPGISGVNGIPMWVFYVNRGQGIASFGVQDKDHAIMEFLPADKSYQRVALDGFRTFIKIIDGSNTTFIEPFTNKNNSDNVSEKMIISENMVELEYVHEELGLQIKVEYFTLPEAEVAGLVRHVTITNLLNDKRSFEILDGLPAIFPSGVPNIAYKELGNTIKSWFDVVNIENNIPFYRLRGSMEDSSEVKEIHHGNFYASFSKQGEKEALLIPIVDRDNVFGTDTSLQTPEKFISDSLENLHDLPQQVTNKVSSGFSGDSFDLENNETFEIVTVIGHAHDIETMRRYTSESLNVAELMEKKEIAKAITDSITSKINTKSGHPTFDAYSRQSFLDNGLRGGFPINFENENGNKIYYLFSRKHGDLERDYNFFSLSPTFYSQGNGNYRDVNQNRRCDVLFEPKVGDYNVKLFMNLIQLDGYNPLAVKGVKFVLPKDGFSQLENYVDHGQDKLQKFFEKPYTPGELMHFVEGNNVSINSSFEEFLTEALVLSEDSFQADFGEGYWMDHWTYNLDLIESYLSVFPDKLKDFYFDQKYRFFDSPVRVKTRKEKYVFNNDGKLRQYHAVEKIKEKAEKAAQNDGVLWVNTEFGSGKVYETNLFSKLFLLALVKTTTMAPYGLGIEMEGDKPGWNDSLNGLPGMFGSSTSELFELKRLVEMLLEVESGEEVSLPKEVDNYLKNVISEIKALDASKESELKYWSNTTQHREEYRDLIYKGISGEEVHYSFDEIKEYLTVLKDRVEQGVAKVESTEGELIPTYYYFEPKNVTDKLDVSSLEWEAKPVTPFLEGIVKQLKVTNNEETAKKLYDKVKDSNIYDKKLKMYKTSMSIANDPNELGRAKSFTPGWLENESIFLHMEYKYLLATLKSGLKNEFFEDIQSALIPFLDPEVYGRSTLENSSFIASSANPNQDLHGRGFVSRLSGSTIEFMNMWFVMMAGSKPFDVKNGELVCELSPSLPSWMFNEDGELTFTFLGHTEVTYVNRSKSATFGHNAVSPKKLELVFKDGTTKILLANELVGATAEAVRSGEVSKMVVELA</sequence>
<dbReference type="KEGG" id="bco:Bcell_0682"/>
<dbReference type="STRING" id="649639.Bcell_0682"/>
<dbReference type="RefSeq" id="WP_013487305.1">
    <property type="nucleotide sequence ID" value="NC_014829.1"/>
</dbReference>
<dbReference type="SUPFAM" id="SSF48208">
    <property type="entry name" value="Six-hairpin glycosidases"/>
    <property type="match status" value="1"/>
</dbReference>
<dbReference type="GO" id="GO:0005975">
    <property type="term" value="P:carbohydrate metabolic process"/>
    <property type="evidence" value="ECO:0007669"/>
    <property type="project" value="InterPro"/>
</dbReference>
<evidence type="ECO:0000313" key="3">
    <source>
        <dbReference type="Proteomes" id="UP000001401"/>
    </source>
</evidence>
<organism evidence="2 3">
    <name type="scientific">Evansella cellulosilytica (strain ATCC 21833 / DSM 2522 / FERM P-1141 / JCM 9156 / N-4)</name>
    <name type="common">Bacillus cellulosilyticus</name>
    <dbReference type="NCBI Taxonomy" id="649639"/>
    <lineage>
        <taxon>Bacteria</taxon>
        <taxon>Bacillati</taxon>
        <taxon>Bacillota</taxon>
        <taxon>Bacilli</taxon>
        <taxon>Bacillales</taxon>
        <taxon>Bacillaceae</taxon>
        <taxon>Evansella</taxon>
    </lineage>
</organism>
<dbReference type="Proteomes" id="UP000001401">
    <property type="component" value="Chromosome"/>
</dbReference>
<feature type="transmembrane region" description="Helical" evidence="1">
    <location>
        <begin position="21"/>
        <end position="40"/>
    </location>
</feature>
<dbReference type="InterPro" id="IPR008928">
    <property type="entry name" value="6-hairpin_glycosidase_sf"/>
</dbReference>
<dbReference type="HOGENOM" id="CLU_277846_0_0_9"/>
<dbReference type="eggNOG" id="COG3459">
    <property type="taxonomic scope" value="Bacteria"/>
</dbReference>